<protein>
    <submittedName>
        <fullName evidence="1">Uncharacterized protein</fullName>
    </submittedName>
</protein>
<gene>
    <name evidence="1" type="ORF">QJS10_CPA06g00734</name>
</gene>
<name>A0AAV9EK80_ACOCL</name>
<organism evidence="1 2">
    <name type="scientific">Acorus calamus</name>
    <name type="common">Sweet flag</name>
    <dbReference type="NCBI Taxonomy" id="4465"/>
    <lineage>
        <taxon>Eukaryota</taxon>
        <taxon>Viridiplantae</taxon>
        <taxon>Streptophyta</taxon>
        <taxon>Embryophyta</taxon>
        <taxon>Tracheophyta</taxon>
        <taxon>Spermatophyta</taxon>
        <taxon>Magnoliopsida</taxon>
        <taxon>Liliopsida</taxon>
        <taxon>Acoraceae</taxon>
        <taxon>Acorus</taxon>
    </lineage>
</organism>
<dbReference type="EMBL" id="JAUJYO010000006">
    <property type="protein sequence ID" value="KAK1314180.1"/>
    <property type="molecule type" value="Genomic_DNA"/>
</dbReference>
<reference evidence="1" key="1">
    <citation type="journal article" date="2023" name="Nat. Commun.">
        <title>Diploid and tetraploid genomes of Acorus and the evolution of monocots.</title>
        <authorList>
            <person name="Ma L."/>
            <person name="Liu K.W."/>
            <person name="Li Z."/>
            <person name="Hsiao Y.Y."/>
            <person name="Qi Y."/>
            <person name="Fu T."/>
            <person name="Tang G.D."/>
            <person name="Zhang D."/>
            <person name="Sun W.H."/>
            <person name="Liu D.K."/>
            <person name="Li Y."/>
            <person name="Chen G.Z."/>
            <person name="Liu X.D."/>
            <person name="Liao X.Y."/>
            <person name="Jiang Y.T."/>
            <person name="Yu X."/>
            <person name="Hao Y."/>
            <person name="Huang J."/>
            <person name="Zhao X.W."/>
            <person name="Ke S."/>
            <person name="Chen Y.Y."/>
            <person name="Wu W.L."/>
            <person name="Hsu J.L."/>
            <person name="Lin Y.F."/>
            <person name="Huang M.D."/>
            <person name="Li C.Y."/>
            <person name="Huang L."/>
            <person name="Wang Z.W."/>
            <person name="Zhao X."/>
            <person name="Zhong W.Y."/>
            <person name="Peng D.H."/>
            <person name="Ahmad S."/>
            <person name="Lan S."/>
            <person name="Zhang J.S."/>
            <person name="Tsai W.C."/>
            <person name="Van de Peer Y."/>
            <person name="Liu Z.J."/>
        </authorList>
    </citation>
    <scope>NUCLEOTIDE SEQUENCE</scope>
    <source>
        <strain evidence="1">CP</strain>
    </source>
</reference>
<keyword evidence="2" id="KW-1185">Reference proteome</keyword>
<evidence type="ECO:0000313" key="1">
    <source>
        <dbReference type="EMBL" id="KAK1314180.1"/>
    </source>
</evidence>
<accession>A0AAV9EK80</accession>
<dbReference type="AlphaFoldDB" id="A0AAV9EK80"/>
<dbReference type="Proteomes" id="UP001180020">
    <property type="component" value="Unassembled WGS sequence"/>
</dbReference>
<proteinExistence type="predicted"/>
<comment type="caution">
    <text evidence="1">The sequence shown here is derived from an EMBL/GenBank/DDBJ whole genome shotgun (WGS) entry which is preliminary data.</text>
</comment>
<sequence length="66" mass="7343">MNSQSFKSDGGRKGLNDEIMRVGHISDERCSASIAAIITDYNNSQRSIHLYESILPLHTLAYTSDN</sequence>
<evidence type="ECO:0000313" key="2">
    <source>
        <dbReference type="Proteomes" id="UP001180020"/>
    </source>
</evidence>
<reference evidence="1" key="2">
    <citation type="submission" date="2023-06" db="EMBL/GenBank/DDBJ databases">
        <authorList>
            <person name="Ma L."/>
            <person name="Liu K.-W."/>
            <person name="Li Z."/>
            <person name="Hsiao Y.-Y."/>
            <person name="Qi Y."/>
            <person name="Fu T."/>
            <person name="Tang G."/>
            <person name="Zhang D."/>
            <person name="Sun W.-H."/>
            <person name="Liu D.-K."/>
            <person name="Li Y."/>
            <person name="Chen G.-Z."/>
            <person name="Liu X.-D."/>
            <person name="Liao X.-Y."/>
            <person name="Jiang Y.-T."/>
            <person name="Yu X."/>
            <person name="Hao Y."/>
            <person name="Huang J."/>
            <person name="Zhao X.-W."/>
            <person name="Ke S."/>
            <person name="Chen Y.-Y."/>
            <person name="Wu W.-L."/>
            <person name="Hsu J.-L."/>
            <person name="Lin Y.-F."/>
            <person name="Huang M.-D."/>
            <person name="Li C.-Y."/>
            <person name="Huang L."/>
            <person name="Wang Z.-W."/>
            <person name="Zhao X."/>
            <person name="Zhong W.-Y."/>
            <person name="Peng D.-H."/>
            <person name="Ahmad S."/>
            <person name="Lan S."/>
            <person name="Zhang J.-S."/>
            <person name="Tsai W.-C."/>
            <person name="Van De Peer Y."/>
            <person name="Liu Z.-J."/>
        </authorList>
    </citation>
    <scope>NUCLEOTIDE SEQUENCE</scope>
    <source>
        <strain evidence="1">CP</strain>
        <tissue evidence="1">Leaves</tissue>
    </source>
</reference>